<gene>
    <name evidence="1" type="ORF">TSIB3V08_LOCUS7743</name>
</gene>
<sequence length="113" mass="12692">MSMGTTTKHRDFIVWFSGGGRSDFVSQMGVLSPEDGAIAAPKHSLGKMYTLIIKFPKNTNILNKRRLTSTKNEALLDRLIQVLWPSIHIKVDIHKERSPPRSAAPSLVAFYQQ</sequence>
<protein>
    <submittedName>
        <fullName evidence="1">Uncharacterized protein</fullName>
    </submittedName>
</protein>
<name>A0A7R9AZV5_TIMSH</name>
<dbReference type="EMBL" id="OC003758">
    <property type="protein sequence ID" value="CAD7263672.1"/>
    <property type="molecule type" value="Genomic_DNA"/>
</dbReference>
<evidence type="ECO:0000313" key="1">
    <source>
        <dbReference type="EMBL" id="CAD7263672.1"/>
    </source>
</evidence>
<reference evidence="1" key="1">
    <citation type="submission" date="2020-11" db="EMBL/GenBank/DDBJ databases">
        <authorList>
            <person name="Tran Van P."/>
        </authorList>
    </citation>
    <scope>NUCLEOTIDE SEQUENCE</scope>
</reference>
<dbReference type="AlphaFoldDB" id="A0A7R9AZV5"/>
<organism evidence="1">
    <name type="scientific">Timema shepardi</name>
    <name type="common">Walking stick</name>
    <dbReference type="NCBI Taxonomy" id="629360"/>
    <lineage>
        <taxon>Eukaryota</taxon>
        <taxon>Metazoa</taxon>
        <taxon>Ecdysozoa</taxon>
        <taxon>Arthropoda</taxon>
        <taxon>Hexapoda</taxon>
        <taxon>Insecta</taxon>
        <taxon>Pterygota</taxon>
        <taxon>Neoptera</taxon>
        <taxon>Polyneoptera</taxon>
        <taxon>Phasmatodea</taxon>
        <taxon>Timematodea</taxon>
        <taxon>Timematoidea</taxon>
        <taxon>Timematidae</taxon>
        <taxon>Timema</taxon>
    </lineage>
</organism>
<proteinExistence type="predicted"/>
<accession>A0A7R9AZV5</accession>